<gene>
    <name evidence="2" type="ORF">BRAN1462_LOCUS32968</name>
</gene>
<evidence type="ECO:0000256" key="1">
    <source>
        <dbReference type="SAM" id="MobiDB-lite"/>
    </source>
</evidence>
<dbReference type="AlphaFoldDB" id="A0A7S2KT70"/>
<protein>
    <submittedName>
        <fullName evidence="2">Uncharacterized protein</fullName>
    </submittedName>
</protein>
<name>A0A7S2KT70_9DINO</name>
<feature type="region of interest" description="Disordered" evidence="1">
    <location>
        <begin position="1"/>
        <end position="20"/>
    </location>
</feature>
<accession>A0A7S2KT70</accession>
<reference evidence="2" key="1">
    <citation type="submission" date="2021-01" db="EMBL/GenBank/DDBJ databases">
        <authorList>
            <person name="Corre E."/>
            <person name="Pelletier E."/>
            <person name="Niang G."/>
            <person name="Scheremetjew M."/>
            <person name="Finn R."/>
            <person name="Kale V."/>
            <person name="Holt S."/>
            <person name="Cochrane G."/>
            <person name="Meng A."/>
            <person name="Brown T."/>
            <person name="Cohen L."/>
        </authorList>
    </citation>
    <scope>NUCLEOTIDE SEQUENCE</scope>
    <source>
        <strain evidence="2">RCC3387</strain>
    </source>
</reference>
<dbReference type="EMBL" id="HBGW01051921">
    <property type="protein sequence ID" value="CAD9586152.1"/>
    <property type="molecule type" value="Transcribed_RNA"/>
</dbReference>
<organism evidence="2">
    <name type="scientific">Zooxanthella nutricula</name>
    <dbReference type="NCBI Taxonomy" id="1333877"/>
    <lineage>
        <taxon>Eukaryota</taxon>
        <taxon>Sar</taxon>
        <taxon>Alveolata</taxon>
        <taxon>Dinophyceae</taxon>
        <taxon>Peridiniales</taxon>
        <taxon>Peridiniales incertae sedis</taxon>
        <taxon>Zooxanthella</taxon>
    </lineage>
</organism>
<evidence type="ECO:0000313" key="2">
    <source>
        <dbReference type="EMBL" id="CAD9586152.1"/>
    </source>
</evidence>
<sequence length="104" mass="11079">MGGPPAQQGPPPPAEVVQKVEASLQSATAAAICSGAGRQSTGVGEPCWREIWTHVGCSDSTVPPYTDWHNTQNLEVLIADASQWASLPDQTHRTTCYGENHPEL</sequence>
<proteinExistence type="predicted"/>